<dbReference type="HAMAP" id="MF_00201">
    <property type="entry name" value="RecO"/>
    <property type="match status" value="1"/>
</dbReference>
<dbReference type="RefSeq" id="WP_243376195.1">
    <property type="nucleotide sequence ID" value="NZ_JAKZJU020000001.1"/>
</dbReference>
<dbReference type="SUPFAM" id="SSF50249">
    <property type="entry name" value="Nucleic acid-binding proteins"/>
    <property type="match status" value="1"/>
</dbReference>
<keyword evidence="3 7" id="KW-0227">DNA damage</keyword>
<evidence type="ECO:0000259" key="8">
    <source>
        <dbReference type="Pfam" id="PF11967"/>
    </source>
</evidence>
<comment type="function">
    <text evidence="7">Involved in DNA repair and RecF pathway recombination.</text>
</comment>
<dbReference type="Gene3D" id="2.40.50.140">
    <property type="entry name" value="Nucleic acid-binding proteins"/>
    <property type="match status" value="1"/>
</dbReference>
<gene>
    <name evidence="7 9" type="primary">recO</name>
    <name evidence="9" type="ORF">MUN46_005000</name>
</gene>
<dbReference type="Proteomes" id="UP001165481">
    <property type="component" value="Unassembled WGS sequence"/>
</dbReference>
<evidence type="ECO:0000313" key="10">
    <source>
        <dbReference type="Proteomes" id="UP001165481"/>
    </source>
</evidence>
<dbReference type="Gene3D" id="1.20.1440.120">
    <property type="entry name" value="Recombination protein O, C-terminal domain"/>
    <property type="match status" value="1"/>
</dbReference>
<dbReference type="InterPro" id="IPR037278">
    <property type="entry name" value="ARFGAP/RecO"/>
</dbReference>
<dbReference type="InterPro" id="IPR022572">
    <property type="entry name" value="DNA_rep/recomb_RecO_N"/>
</dbReference>
<accession>A0ABT7ILP6</accession>
<dbReference type="Pfam" id="PF02565">
    <property type="entry name" value="RecO_C"/>
    <property type="match status" value="1"/>
</dbReference>
<evidence type="ECO:0000256" key="7">
    <source>
        <dbReference type="HAMAP-Rule" id="MF_00201"/>
    </source>
</evidence>
<evidence type="ECO:0000256" key="4">
    <source>
        <dbReference type="ARBA" id="ARBA00023172"/>
    </source>
</evidence>
<sequence>MSSQSFQTIGGFINRGSPERVSGQPVFVLRTRPWSETSLLVDLLSRDFGRVSVRARGAKRPTSPWRGILAEFCPLQAAWSGSGATKTLTGLRWMGDFAPVEGEALLAGFYLNELVMRLTALEDPQEGLFEAYWGALRVLSGQERGKTVEQALRLFEMRLLELSGYGLPRTFEDGTYELRGAELVRAGAGGSGPRYSAALLREIVQCHFSDPAVLRAAKSLLRSIIAAAVGDRPLNSRRILSELHRL</sequence>
<dbReference type="PANTHER" id="PTHR33991">
    <property type="entry name" value="DNA REPAIR PROTEIN RECO"/>
    <property type="match status" value="1"/>
</dbReference>
<dbReference type="SUPFAM" id="SSF57863">
    <property type="entry name" value="ArfGap/RecO-like zinc finger"/>
    <property type="match status" value="1"/>
</dbReference>
<evidence type="ECO:0000256" key="3">
    <source>
        <dbReference type="ARBA" id="ARBA00022763"/>
    </source>
</evidence>
<keyword evidence="4 7" id="KW-0233">DNA recombination</keyword>
<dbReference type="InterPro" id="IPR003717">
    <property type="entry name" value="RecO"/>
</dbReference>
<evidence type="ECO:0000256" key="2">
    <source>
        <dbReference type="ARBA" id="ARBA00021310"/>
    </source>
</evidence>
<comment type="caution">
    <text evidence="9">The sequence shown here is derived from an EMBL/GenBank/DDBJ whole genome shotgun (WGS) entry which is preliminary data.</text>
</comment>
<dbReference type="PANTHER" id="PTHR33991:SF1">
    <property type="entry name" value="DNA REPAIR PROTEIN RECO"/>
    <property type="match status" value="1"/>
</dbReference>
<feature type="domain" description="DNA replication/recombination mediator RecO N-terminal" evidence="8">
    <location>
        <begin position="26"/>
        <end position="92"/>
    </location>
</feature>
<keyword evidence="5 7" id="KW-0234">DNA repair</keyword>
<evidence type="ECO:0000256" key="1">
    <source>
        <dbReference type="ARBA" id="ARBA00007452"/>
    </source>
</evidence>
<comment type="similarity">
    <text evidence="1 7">Belongs to the RecO family.</text>
</comment>
<name>A0ABT7ILP6_9BURK</name>
<evidence type="ECO:0000256" key="5">
    <source>
        <dbReference type="ARBA" id="ARBA00023204"/>
    </source>
</evidence>
<evidence type="ECO:0000256" key="6">
    <source>
        <dbReference type="ARBA" id="ARBA00033409"/>
    </source>
</evidence>
<dbReference type="Pfam" id="PF11967">
    <property type="entry name" value="RecO_N"/>
    <property type="match status" value="1"/>
</dbReference>
<reference evidence="9" key="1">
    <citation type="submission" date="2023-03" db="EMBL/GenBank/DDBJ databases">
        <title>Mesosutterella sp. nov. isolated from porcine feces.</title>
        <authorList>
            <person name="Yu S."/>
        </authorList>
    </citation>
    <scope>NUCLEOTIDE SEQUENCE</scope>
    <source>
        <strain evidence="9">AGMB02718</strain>
    </source>
</reference>
<dbReference type="InterPro" id="IPR042242">
    <property type="entry name" value="RecO_C"/>
</dbReference>
<keyword evidence="10" id="KW-1185">Reference proteome</keyword>
<dbReference type="EMBL" id="JAKZJU020000001">
    <property type="protein sequence ID" value="MDL2059290.1"/>
    <property type="molecule type" value="Genomic_DNA"/>
</dbReference>
<organism evidence="9 10">
    <name type="scientific">Mesosutterella faecium</name>
    <dbReference type="NCBI Taxonomy" id="2925194"/>
    <lineage>
        <taxon>Bacteria</taxon>
        <taxon>Pseudomonadati</taxon>
        <taxon>Pseudomonadota</taxon>
        <taxon>Betaproteobacteria</taxon>
        <taxon>Burkholderiales</taxon>
        <taxon>Sutterellaceae</taxon>
        <taxon>Mesosutterella</taxon>
    </lineage>
</organism>
<dbReference type="InterPro" id="IPR012340">
    <property type="entry name" value="NA-bd_OB-fold"/>
</dbReference>
<proteinExistence type="inferred from homology"/>
<dbReference type="NCBIfam" id="TIGR00613">
    <property type="entry name" value="reco"/>
    <property type="match status" value="1"/>
</dbReference>
<evidence type="ECO:0000313" key="9">
    <source>
        <dbReference type="EMBL" id="MDL2059290.1"/>
    </source>
</evidence>
<protein>
    <recommendedName>
        <fullName evidence="2 7">DNA repair protein RecO</fullName>
    </recommendedName>
    <alternativeName>
        <fullName evidence="6 7">Recombination protein O</fullName>
    </alternativeName>
</protein>